<dbReference type="AlphaFoldDB" id="A0A163GQ07"/>
<dbReference type="EMBL" id="LWMH01000001">
    <property type="protein sequence ID" value="KZS45085.1"/>
    <property type="molecule type" value="Genomic_DNA"/>
</dbReference>
<organism evidence="2 3">
    <name type="scientific">Paenibacillus glucanolyticus</name>
    <dbReference type="NCBI Taxonomy" id="59843"/>
    <lineage>
        <taxon>Bacteria</taxon>
        <taxon>Bacillati</taxon>
        <taxon>Bacillota</taxon>
        <taxon>Bacilli</taxon>
        <taxon>Bacillales</taxon>
        <taxon>Paenibacillaceae</taxon>
        <taxon>Paenibacillus</taxon>
    </lineage>
</organism>
<protein>
    <submittedName>
        <fullName evidence="2">Uncharacterized protein</fullName>
    </submittedName>
</protein>
<sequence length="114" mass="13823">MSYLYVLGAIFGFYFLIGFILGFIWFAIAKVLEFDNRNPYWNLILNTVMGFLYFQIVVCIFWLPALVPLLRKWKNQINHHKEKIPDNPRASWKHILLRPIHSLKEIFLNWYYIQ</sequence>
<comment type="caution">
    <text evidence="2">The sequence shown here is derived from an EMBL/GenBank/DDBJ whole genome shotgun (WGS) entry which is preliminary data.</text>
</comment>
<keyword evidence="3" id="KW-1185">Reference proteome</keyword>
<reference evidence="2" key="1">
    <citation type="journal article" date="2016" name="Genome Announc.">
        <title>Draft genomes of two strains of Paenibacillus glucanolyticus with capability to degrade lignocellulose.</title>
        <authorList>
            <person name="Mathews S.L."/>
            <person name="Pawlak J."/>
            <person name="Grunden A.M."/>
        </authorList>
    </citation>
    <scope>NUCLEOTIDE SEQUENCE [LARGE SCALE GENOMIC DNA]</scope>
    <source>
        <strain evidence="2">SLM1</strain>
    </source>
</reference>
<keyword evidence="1" id="KW-0472">Membrane</keyword>
<keyword evidence="1" id="KW-0812">Transmembrane</keyword>
<feature type="transmembrane region" description="Helical" evidence="1">
    <location>
        <begin position="6"/>
        <end position="28"/>
    </location>
</feature>
<keyword evidence="1" id="KW-1133">Transmembrane helix</keyword>
<dbReference type="Proteomes" id="UP000076796">
    <property type="component" value="Unassembled WGS sequence"/>
</dbReference>
<evidence type="ECO:0000256" key="1">
    <source>
        <dbReference type="SAM" id="Phobius"/>
    </source>
</evidence>
<evidence type="ECO:0000313" key="2">
    <source>
        <dbReference type="EMBL" id="KZS45085.1"/>
    </source>
</evidence>
<name>A0A163GQ07_9BACL</name>
<accession>A0A163GQ07</accession>
<evidence type="ECO:0000313" key="3">
    <source>
        <dbReference type="Proteomes" id="UP000076796"/>
    </source>
</evidence>
<feature type="transmembrane region" description="Helical" evidence="1">
    <location>
        <begin position="40"/>
        <end position="63"/>
    </location>
</feature>
<proteinExistence type="predicted"/>
<gene>
    <name evidence="2" type="ORF">AWU65_03645</name>
</gene>